<dbReference type="Pfam" id="PF14258">
    <property type="entry name" value="DUF4350"/>
    <property type="match status" value="1"/>
</dbReference>
<reference evidence="3 5" key="1">
    <citation type="submission" date="2017-04" db="EMBL/GenBank/DDBJ databases">
        <title>Kefir bacterial isolates.</title>
        <authorList>
            <person name="Kim Y."/>
            <person name="Blasche S."/>
            <person name="Patil K.R."/>
        </authorList>
    </citation>
    <scope>NUCLEOTIDE SEQUENCE [LARGE SCALE GENOMIC DNA]</scope>
    <source>
        <strain evidence="3 5">OG2</strain>
    </source>
</reference>
<evidence type="ECO:0000259" key="2">
    <source>
        <dbReference type="Pfam" id="PF14258"/>
    </source>
</evidence>
<proteinExistence type="predicted"/>
<organism evidence="3 5">
    <name type="scientific">Brevibacterium casei</name>
    <dbReference type="NCBI Taxonomy" id="33889"/>
    <lineage>
        <taxon>Bacteria</taxon>
        <taxon>Bacillati</taxon>
        <taxon>Actinomycetota</taxon>
        <taxon>Actinomycetes</taxon>
        <taxon>Micrococcales</taxon>
        <taxon>Brevibacteriaceae</taxon>
        <taxon>Brevibacterium</taxon>
    </lineage>
</organism>
<dbReference type="Proteomes" id="UP000386281">
    <property type="component" value="Unassembled WGS sequence"/>
</dbReference>
<feature type="transmembrane region" description="Helical" evidence="1">
    <location>
        <begin position="27"/>
        <end position="48"/>
    </location>
</feature>
<protein>
    <submittedName>
        <fullName evidence="3">DUF4350 domain-containing protein</fullName>
    </submittedName>
</protein>
<keyword evidence="1" id="KW-0812">Transmembrane</keyword>
<name>A0A269ZFH7_9MICO</name>
<evidence type="ECO:0000313" key="3">
    <source>
        <dbReference type="EMBL" id="PAK96250.1"/>
    </source>
</evidence>
<evidence type="ECO:0000313" key="4">
    <source>
        <dbReference type="EMBL" id="VEW11565.1"/>
    </source>
</evidence>
<reference evidence="4 6" key="2">
    <citation type="submission" date="2019-02" db="EMBL/GenBank/DDBJ databases">
        <authorList>
            <consortium name="Pathogen Informatics"/>
        </authorList>
    </citation>
    <scope>NUCLEOTIDE SEQUENCE [LARGE SCALE GENOMIC DNA]</scope>
    <source>
        <strain evidence="4 6">3012STDY7078520</strain>
    </source>
</reference>
<dbReference type="RefSeq" id="WP_095375704.1">
    <property type="nucleotide sequence ID" value="NZ_CAACXN010000014.1"/>
</dbReference>
<dbReference type="EMBL" id="CAACXN010000014">
    <property type="protein sequence ID" value="VEW11565.1"/>
    <property type="molecule type" value="Genomic_DNA"/>
</dbReference>
<evidence type="ECO:0000313" key="5">
    <source>
        <dbReference type="Proteomes" id="UP000216867"/>
    </source>
</evidence>
<dbReference type="AlphaFoldDB" id="A0A269ZFH7"/>
<keyword evidence="1" id="KW-1133">Transmembrane helix</keyword>
<dbReference type="Proteomes" id="UP000216867">
    <property type="component" value="Unassembled WGS sequence"/>
</dbReference>
<feature type="domain" description="DUF4350" evidence="2">
    <location>
        <begin position="60"/>
        <end position="247"/>
    </location>
</feature>
<sequence>MSASLDVAARGTRTAPTVGLRTRMRSAGVWIVGVAVVLLTVIVTMLLGDDGQPADPLHFDSTQRDGTKALIETLRDHGTQVSTTEDAQEAREASAVPGTTLLILTGAEGLSRGDVDGLTSALASQGNRLVLVDPGVAVARFTARIAADADSDPLAQPDATSPPDCPLPAARAAGEVSTGQTRYEPVDGATVCYPFTGPGVDEQTSPAGQLVVDDGGRFPVTVLGNPAWVSNGTITEDGNAALALSTLSQTDRLVVYYPRPDASGDAPPSTLDYVPDWFIAGTVWMLPCLIVFLLVAGRRFGPLAVERLPVVVPAVETVHGRAALAERSGDRLGALHALRTAALLRIARRLALSSEAGREEILARMSAATGRDPTQLRTVFVTAVPADDRELTALVDLISTIESEIP</sequence>
<dbReference type="EMBL" id="NCWY01000004">
    <property type="protein sequence ID" value="PAK96250.1"/>
    <property type="molecule type" value="Genomic_DNA"/>
</dbReference>
<feature type="transmembrane region" description="Helical" evidence="1">
    <location>
        <begin position="277"/>
        <end position="297"/>
    </location>
</feature>
<accession>A0A269ZFH7</accession>
<gene>
    <name evidence="3" type="ORF">B8X04_05725</name>
    <name evidence="4" type="ORF">NCTC12391_00740</name>
</gene>
<evidence type="ECO:0000256" key="1">
    <source>
        <dbReference type="SAM" id="Phobius"/>
    </source>
</evidence>
<keyword evidence="1" id="KW-0472">Membrane</keyword>
<dbReference type="InterPro" id="IPR025646">
    <property type="entry name" value="DUF4350"/>
</dbReference>
<evidence type="ECO:0000313" key="6">
    <source>
        <dbReference type="Proteomes" id="UP000386281"/>
    </source>
</evidence>